<dbReference type="EMBL" id="JAPTSV010000006">
    <property type="protein sequence ID" value="KAJ1526790.1"/>
    <property type="molecule type" value="Genomic_DNA"/>
</dbReference>
<dbReference type="PANTHER" id="PTHR47327">
    <property type="entry name" value="FI18240P1-RELATED"/>
    <property type="match status" value="1"/>
</dbReference>
<protein>
    <recommendedName>
        <fullName evidence="1">ZP domain-containing protein</fullName>
    </recommendedName>
</protein>
<comment type="caution">
    <text evidence="2">The sequence shown here is derived from an EMBL/GenBank/DDBJ whole genome shotgun (WGS) entry which is preliminary data.</text>
</comment>
<dbReference type="GO" id="GO:0009653">
    <property type="term" value="P:anatomical structure morphogenesis"/>
    <property type="evidence" value="ECO:0007669"/>
    <property type="project" value="TreeGrafter"/>
</dbReference>
<dbReference type="InterPro" id="IPR001507">
    <property type="entry name" value="ZP_dom"/>
</dbReference>
<dbReference type="PROSITE" id="PS51034">
    <property type="entry name" value="ZP_2"/>
    <property type="match status" value="1"/>
</dbReference>
<name>A0AAV7XQ35_9NEOP</name>
<dbReference type="Gene3D" id="2.60.40.4100">
    <property type="entry name" value="Zona pellucida, ZP-C domain"/>
    <property type="match status" value="1"/>
</dbReference>
<evidence type="ECO:0000313" key="2">
    <source>
        <dbReference type="EMBL" id="KAJ1526790.1"/>
    </source>
</evidence>
<organism evidence="2 3">
    <name type="scientific">Megalurothrips usitatus</name>
    <name type="common">bean blossom thrips</name>
    <dbReference type="NCBI Taxonomy" id="439358"/>
    <lineage>
        <taxon>Eukaryota</taxon>
        <taxon>Metazoa</taxon>
        <taxon>Ecdysozoa</taxon>
        <taxon>Arthropoda</taxon>
        <taxon>Hexapoda</taxon>
        <taxon>Insecta</taxon>
        <taxon>Pterygota</taxon>
        <taxon>Neoptera</taxon>
        <taxon>Paraneoptera</taxon>
        <taxon>Thysanoptera</taxon>
        <taxon>Terebrantia</taxon>
        <taxon>Thripoidea</taxon>
        <taxon>Thripidae</taxon>
        <taxon>Megalurothrips</taxon>
    </lineage>
</organism>
<evidence type="ECO:0000313" key="3">
    <source>
        <dbReference type="Proteomes" id="UP001075354"/>
    </source>
</evidence>
<reference evidence="2" key="1">
    <citation type="submission" date="2022-12" db="EMBL/GenBank/DDBJ databases">
        <title>Chromosome-level genome assembly of the bean flower thrips Megalurothrips usitatus.</title>
        <authorList>
            <person name="Ma L."/>
            <person name="Liu Q."/>
            <person name="Li H."/>
            <person name="Cai W."/>
        </authorList>
    </citation>
    <scope>NUCLEOTIDE SEQUENCE</scope>
    <source>
        <strain evidence="2">Cailab_2022a</strain>
    </source>
</reference>
<proteinExistence type="predicted"/>
<dbReference type="InterPro" id="IPR042235">
    <property type="entry name" value="ZP-C_dom"/>
</dbReference>
<accession>A0AAV7XQ35</accession>
<evidence type="ECO:0000259" key="1">
    <source>
        <dbReference type="PROSITE" id="PS51034"/>
    </source>
</evidence>
<gene>
    <name evidence="2" type="ORF">ONE63_008361</name>
</gene>
<dbReference type="AlphaFoldDB" id="A0AAV7XQ35"/>
<sequence length="391" mass="42651">MEDAMFVEIVKQPDMLDIYLEGLRSFPDPNCHPLVSDGLAVLRLDLSEKFECGITKVTNQITGRSSYSHRVVIETSDPERPKEVLTVKCVRGQTAAAAANRTEHAVFRRDVPLPAGFQEPEDLEITTELTGSAPEPMLSVGVRQGGQPVTGELNVNPGTALQMDVYLDKASAPIYGLLVSYMQVTDTKSQEETIIFNGCSFDPHLFENFNTVDGDFLTAKFRAFKFPDSTYVQFKGTVNVCLDKCAGVQCSNGQVGYGRRRRRAVSESLADPNAIYKVTMVTFIKVDYSDDELLRKGPGNIIRAESEVPPRRRNATPVLASNGLVDAADAADSTDNGGQQRLQLAGEHVREDLAYTLDQRIDRVESSASSAHASAVLALLLAALVAAGHMH</sequence>
<dbReference type="PANTHER" id="PTHR47327:SF7">
    <property type="entry name" value="GH08941P"/>
    <property type="match status" value="1"/>
</dbReference>
<keyword evidence="3" id="KW-1185">Reference proteome</keyword>
<dbReference type="SMART" id="SM00241">
    <property type="entry name" value="ZP"/>
    <property type="match status" value="1"/>
</dbReference>
<feature type="domain" description="ZP" evidence="1">
    <location>
        <begin position="1"/>
        <end position="257"/>
    </location>
</feature>
<dbReference type="Proteomes" id="UP001075354">
    <property type="component" value="Chromosome 6"/>
</dbReference>
<dbReference type="InterPro" id="IPR052774">
    <property type="entry name" value="Celegans_DevNeuronal_Protein"/>
</dbReference>